<dbReference type="PANTHER" id="PTHR43297">
    <property type="entry name" value="OLIGOPEPTIDE TRANSPORT ATP-BINDING PROTEIN APPD"/>
    <property type="match status" value="1"/>
</dbReference>
<evidence type="ECO:0000313" key="14">
    <source>
        <dbReference type="EMBL" id="TCJ16729.1"/>
    </source>
</evidence>
<dbReference type="InterPro" id="IPR000515">
    <property type="entry name" value="MetI-like"/>
</dbReference>
<proteinExistence type="inferred from homology"/>
<dbReference type="InterPro" id="IPR035906">
    <property type="entry name" value="MetI-like_sf"/>
</dbReference>
<dbReference type="Pfam" id="PF00005">
    <property type="entry name" value="ABC_tran"/>
    <property type="match status" value="2"/>
</dbReference>
<evidence type="ECO:0000256" key="10">
    <source>
        <dbReference type="ARBA" id="ARBA00023136"/>
    </source>
</evidence>
<comment type="caution">
    <text evidence="14">The sequence shown here is derived from an EMBL/GenBank/DDBJ whole genome shotgun (WGS) entry which is preliminary data.</text>
</comment>
<sequence>MKQSGATPGSWIPDRRRIPALGVVGLGIIGFFTLVAVLAPLLAPYDPSARVAPPFAAPSLAHPLGANDVGNDLLSSLIFGTRISLVVGVAAAVAATVIGTAVGLASGYFGGVTDAVLMRLVDVALSLPFLPLMIVIGVFLGPGLSTEIIVISSVIWAGAARELRSQVLSVSQRDHVRAARAMGAGGTYILRRHLLPAVFPLVIPQFVRAANIAILLEASLSFLGLGDPIKQSWGTILFYANARSAFLTDAWIWWVVPPGLCIALAVLSFAFIGFALEERTRPRLHALAPAQVRRSLPAQGPRRGDCLLEIEALTIEYGERRAVDGASLKLPRGRTLGVVGASGSGKSTLVFAVMGLLRAPARITSGRVLLAGEDLLGAPEKRLRELRGDRVALVPQTAMNALNPILPVANQIAEAIRLHRPVSRKTARERALEMLEAVGIPRARAGSYPHEFSGGMRQRAVIAMALANEPDLLVVDEPTTGLDPRIQGEILRLLKRLQREMNLAILLISHDLPVVSRTVDTLAVMQEGRIVEAGPADEILSRPQHPYTRRLLQAARPERLRPPLTSTDRTPLLRLEGVSKAYRNAIAADRISFEVREGEVVGLIGESGAGKSTLACMILGLERPDAGQIRFENRVLNDLSRRELRAARKRLHLVFQDPYQSLPEHLRVREIVSEPLRIHGEPKVEDRMQQALREVDLDPARYAERYPSELSGGERQRVALARAGVLQPRLVVLDEPTSMLDAGLRKDLLESLERLKEDLGVSYLCITHDLLLARAFCDRLVVLRRGRVVERGPVESVIRKPKEPYTRQLVRAGLPEENRAT</sequence>
<comment type="similarity">
    <text evidence="11">Belongs to the binding-protein-dependent transport system permease family.</text>
</comment>
<dbReference type="GO" id="GO:0015833">
    <property type="term" value="P:peptide transport"/>
    <property type="evidence" value="ECO:0007669"/>
    <property type="project" value="InterPro"/>
</dbReference>
<dbReference type="InterPro" id="IPR003439">
    <property type="entry name" value="ABC_transporter-like_ATP-bd"/>
</dbReference>
<dbReference type="SUPFAM" id="SSF161098">
    <property type="entry name" value="MetI-like"/>
    <property type="match status" value="1"/>
</dbReference>
<feature type="transmembrane region" description="Helical" evidence="11">
    <location>
        <begin position="83"/>
        <end position="109"/>
    </location>
</feature>
<dbReference type="GO" id="GO:0005886">
    <property type="term" value="C:plasma membrane"/>
    <property type="evidence" value="ECO:0007669"/>
    <property type="project" value="UniProtKB-SubCell"/>
</dbReference>
<feature type="transmembrane region" description="Helical" evidence="11">
    <location>
        <begin position="20"/>
        <end position="43"/>
    </location>
</feature>
<dbReference type="InterPro" id="IPR003593">
    <property type="entry name" value="AAA+_ATPase"/>
</dbReference>
<evidence type="ECO:0000256" key="1">
    <source>
        <dbReference type="ARBA" id="ARBA00004141"/>
    </source>
</evidence>
<evidence type="ECO:0000256" key="9">
    <source>
        <dbReference type="ARBA" id="ARBA00022989"/>
    </source>
</evidence>
<evidence type="ECO:0000256" key="11">
    <source>
        <dbReference type="RuleBase" id="RU363032"/>
    </source>
</evidence>
<feature type="domain" description="ABC transporter" evidence="12">
    <location>
        <begin position="308"/>
        <end position="552"/>
    </location>
</feature>
<evidence type="ECO:0000259" key="12">
    <source>
        <dbReference type="PROSITE" id="PS50893"/>
    </source>
</evidence>
<dbReference type="Gene3D" id="1.10.3720.10">
    <property type="entry name" value="MetI-like"/>
    <property type="match status" value="1"/>
</dbReference>
<keyword evidence="8 14" id="KW-0067">ATP-binding</keyword>
<keyword evidence="4 11" id="KW-0813">Transport</keyword>
<dbReference type="InterPro" id="IPR050388">
    <property type="entry name" value="ABC_Ni/Peptide_Import"/>
</dbReference>
<dbReference type="InterPro" id="IPR017871">
    <property type="entry name" value="ABC_transporter-like_CS"/>
</dbReference>
<dbReference type="GO" id="GO:0005524">
    <property type="term" value="F:ATP binding"/>
    <property type="evidence" value="ECO:0007669"/>
    <property type="project" value="UniProtKB-KW"/>
</dbReference>
<keyword evidence="6 11" id="KW-0812">Transmembrane</keyword>
<keyword evidence="10 11" id="KW-0472">Membrane</keyword>
<dbReference type="Pfam" id="PF08352">
    <property type="entry name" value="oligo_HPY"/>
    <property type="match status" value="2"/>
</dbReference>
<dbReference type="OrthoDB" id="8036461at2"/>
<comment type="similarity">
    <text evidence="3">Belongs to the ABC transporter superfamily.</text>
</comment>
<feature type="transmembrane region" description="Helical" evidence="11">
    <location>
        <begin position="129"/>
        <end position="156"/>
    </location>
</feature>
<dbReference type="Gene3D" id="3.40.50.300">
    <property type="entry name" value="P-loop containing nucleotide triphosphate hydrolases"/>
    <property type="match status" value="2"/>
</dbReference>
<keyword evidence="9 11" id="KW-1133">Transmembrane helix</keyword>
<organism evidence="14 15">
    <name type="scientific">Rubrobacter taiwanensis</name>
    <dbReference type="NCBI Taxonomy" id="185139"/>
    <lineage>
        <taxon>Bacteria</taxon>
        <taxon>Bacillati</taxon>
        <taxon>Actinomycetota</taxon>
        <taxon>Rubrobacteria</taxon>
        <taxon>Rubrobacterales</taxon>
        <taxon>Rubrobacteraceae</taxon>
        <taxon>Rubrobacter</taxon>
    </lineage>
</organism>
<dbReference type="PROSITE" id="PS00211">
    <property type="entry name" value="ABC_TRANSPORTER_1"/>
    <property type="match status" value="1"/>
</dbReference>
<dbReference type="AlphaFoldDB" id="A0A4R1BHL4"/>
<comment type="subcellular location">
    <subcellularLocation>
        <location evidence="11">Cell membrane</location>
        <topology evidence="11">Multi-pass membrane protein</topology>
    </subcellularLocation>
    <subcellularLocation>
        <location evidence="2">Cell membrane</location>
        <topology evidence="2">Peripheral membrane protein</topology>
    </subcellularLocation>
    <subcellularLocation>
        <location evidence="1">Membrane</location>
        <topology evidence="1">Multi-pass membrane protein</topology>
    </subcellularLocation>
</comment>
<dbReference type="EMBL" id="SKBU01000015">
    <property type="protein sequence ID" value="TCJ16729.1"/>
    <property type="molecule type" value="Genomic_DNA"/>
</dbReference>
<keyword evidence="5" id="KW-1003">Cell membrane</keyword>
<keyword evidence="15" id="KW-1185">Reference proteome</keyword>
<dbReference type="SUPFAM" id="SSF52540">
    <property type="entry name" value="P-loop containing nucleoside triphosphate hydrolases"/>
    <property type="match status" value="2"/>
</dbReference>
<dbReference type="SMART" id="SM00382">
    <property type="entry name" value="AAA"/>
    <property type="match status" value="2"/>
</dbReference>
<evidence type="ECO:0000256" key="7">
    <source>
        <dbReference type="ARBA" id="ARBA00022741"/>
    </source>
</evidence>
<name>A0A4R1BHL4_9ACTN</name>
<evidence type="ECO:0000256" key="2">
    <source>
        <dbReference type="ARBA" id="ARBA00004202"/>
    </source>
</evidence>
<dbReference type="CDD" id="cd03257">
    <property type="entry name" value="ABC_NikE_OppD_transporters"/>
    <property type="match status" value="2"/>
</dbReference>
<feature type="domain" description="ABC transmembrane type-1" evidence="13">
    <location>
        <begin position="81"/>
        <end position="273"/>
    </location>
</feature>
<dbReference type="RefSeq" id="WP_132690857.1">
    <property type="nucleotide sequence ID" value="NZ_SKBU01000015.1"/>
</dbReference>
<dbReference type="PANTHER" id="PTHR43297:SF2">
    <property type="entry name" value="DIPEPTIDE TRANSPORT ATP-BINDING PROTEIN DPPD"/>
    <property type="match status" value="1"/>
</dbReference>
<dbReference type="Pfam" id="PF12911">
    <property type="entry name" value="OppC_N"/>
    <property type="match status" value="1"/>
</dbReference>
<evidence type="ECO:0000256" key="4">
    <source>
        <dbReference type="ARBA" id="ARBA00022448"/>
    </source>
</evidence>
<keyword evidence="7" id="KW-0547">Nucleotide-binding</keyword>
<dbReference type="InterPro" id="IPR027417">
    <property type="entry name" value="P-loop_NTPase"/>
</dbReference>
<dbReference type="InterPro" id="IPR013563">
    <property type="entry name" value="Oligopep_ABC_C"/>
</dbReference>
<evidence type="ECO:0000256" key="5">
    <source>
        <dbReference type="ARBA" id="ARBA00022475"/>
    </source>
</evidence>
<dbReference type="PROSITE" id="PS50928">
    <property type="entry name" value="ABC_TM1"/>
    <property type="match status" value="1"/>
</dbReference>
<evidence type="ECO:0000259" key="13">
    <source>
        <dbReference type="PROSITE" id="PS50928"/>
    </source>
</evidence>
<gene>
    <name evidence="14" type="ORF">E0L93_08340</name>
</gene>
<dbReference type="PROSITE" id="PS50893">
    <property type="entry name" value="ABC_TRANSPORTER_2"/>
    <property type="match status" value="2"/>
</dbReference>
<feature type="transmembrane region" description="Helical" evidence="11">
    <location>
        <begin position="251"/>
        <end position="276"/>
    </location>
</feature>
<dbReference type="GO" id="GO:0016887">
    <property type="term" value="F:ATP hydrolysis activity"/>
    <property type="evidence" value="ECO:0007669"/>
    <property type="project" value="InterPro"/>
</dbReference>
<dbReference type="Proteomes" id="UP000295244">
    <property type="component" value="Unassembled WGS sequence"/>
</dbReference>
<reference evidence="14 15" key="1">
    <citation type="submission" date="2019-03" db="EMBL/GenBank/DDBJ databases">
        <title>Whole genome sequence of a novel Rubrobacter taiwanensis strain, isolated from Yellowstone National Park.</title>
        <authorList>
            <person name="Freed S."/>
            <person name="Ramaley R.F."/>
            <person name="Kyndt J.A."/>
        </authorList>
    </citation>
    <scope>NUCLEOTIDE SEQUENCE [LARGE SCALE GENOMIC DNA]</scope>
    <source>
        <strain evidence="14 15">Yellowstone</strain>
    </source>
</reference>
<dbReference type="GO" id="GO:0055085">
    <property type="term" value="P:transmembrane transport"/>
    <property type="evidence" value="ECO:0007669"/>
    <property type="project" value="InterPro"/>
</dbReference>
<evidence type="ECO:0000256" key="3">
    <source>
        <dbReference type="ARBA" id="ARBA00005417"/>
    </source>
</evidence>
<protein>
    <submittedName>
        <fullName evidence="14">ATP-binding cassette domain-containing protein</fullName>
    </submittedName>
</protein>
<evidence type="ECO:0000256" key="8">
    <source>
        <dbReference type="ARBA" id="ARBA00022840"/>
    </source>
</evidence>
<accession>A0A4R1BHL4</accession>
<feature type="domain" description="ABC transporter" evidence="12">
    <location>
        <begin position="573"/>
        <end position="810"/>
    </location>
</feature>
<dbReference type="InterPro" id="IPR025966">
    <property type="entry name" value="OppC_N"/>
</dbReference>
<dbReference type="CDD" id="cd06261">
    <property type="entry name" value="TM_PBP2"/>
    <property type="match status" value="1"/>
</dbReference>
<evidence type="ECO:0000256" key="6">
    <source>
        <dbReference type="ARBA" id="ARBA00022692"/>
    </source>
</evidence>
<dbReference type="Pfam" id="PF00528">
    <property type="entry name" value="BPD_transp_1"/>
    <property type="match status" value="1"/>
</dbReference>
<evidence type="ECO:0000313" key="15">
    <source>
        <dbReference type="Proteomes" id="UP000295244"/>
    </source>
</evidence>